<accession>A0ABS6EXG1</accession>
<dbReference type="EMBL" id="JAHLQL010000001">
    <property type="protein sequence ID" value="MBU5590334.1"/>
    <property type="molecule type" value="Genomic_DNA"/>
</dbReference>
<evidence type="ECO:0008006" key="3">
    <source>
        <dbReference type="Google" id="ProtNLM"/>
    </source>
</evidence>
<gene>
    <name evidence="1" type="ORF">KQI89_01015</name>
</gene>
<protein>
    <recommendedName>
        <fullName evidence="3">Comf operon protein A, DNA transporter ATPase</fullName>
    </recommendedName>
</protein>
<comment type="caution">
    <text evidence="1">The sequence shown here is derived from an EMBL/GenBank/DDBJ whole genome shotgun (WGS) entry which is preliminary data.</text>
</comment>
<evidence type="ECO:0000313" key="2">
    <source>
        <dbReference type="Proteomes" id="UP000736583"/>
    </source>
</evidence>
<evidence type="ECO:0000313" key="1">
    <source>
        <dbReference type="EMBL" id="MBU5590334.1"/>
    </source>
</evidence>
<organism evidence="1 2">
    <name type="scientific">Clostridium simiarum</name>
    <dbReference type="NCBI Taxonomy" id="2841506"/>
    <lineage>
        <taxon>Bacteria</taxon>
        <taxon>Bacillati</taxon>
        <taxon>Bacillota</taxon>
        <taxon>Clostridia</taxon>
        <taxon>Eubacteriales</taxon>
        <taxon>Clostridiaceae</taxon>
        <taxon>Clostridium</taxon>
    </lineage>
</organism>
<reference evidence="1 2" key="1">
    <citation type="submission" date="2021-06" db="EMBL/GenBank/DDBJ databases">
        <authorList>
            <person name="Sun Q."/>
            <person name="Li D."/>
        </authorList>
    </citation>
    <scope>NUCLEOTIDE SEQUENCE [LARGE SCALE GENOMIC DNA]</scope>
    <source>
        <strain evidence="1 2">MSJ-4</strain>
    </source>
</reference>
<dbReference type="Proteomes" id="UP000736583">
    <property type="component" value="Unassembled WGS sequence"/>
</dbReference>
<proteinExistence type="predicted"/>
<keyword evidence="2" id="KW-1185">Reference proteome</keyword>
<sequence length="345" mass="40948">MSIFKLFKDVKEYNKDKDFNQEVITWAKKGYNKNYLNVISVPYNNSVKFLDIILNLISENKKVLYITNEDIKDIYLLKQIRKDTSFRNYCYFRGNCTNIEEKLLVITNYENANLIEEKFFCVIYDDVSCYSDYGVGDIRNLMYKIKAVKYITYSIESILEKGEVIEIPIKKHNIPITEPRIITTKIDINKEIPYMIYDYMKWFVKSRRKVILYAPDRGKADTIYEYLLGLREEISTNTIRYNDKETRKIQKLLRVKDEPLIIVMDSMNNFHMGVNNLDIVVYFADDERYNYKKLTYICGKVGMEGRFSNSEVIFLANNTTIEMEKAKSITRNFNKLAWERGLINI</sequence>
<name>A0ABS6EXG1_9CLOT</name>
<dbReference type="RefSeq" id="WP_216455554.1">
    <property type="nucleotide sequence ID" value="NZ_JAHLQL010000001.1"/>
</dbReference>